<evidence type="ECO:0000313" key="11">
    <source>
        <dbReference type="EnsemblMetazoa" id="XP_028518806.1"/>
    </source>
</evidence>
<evidence type="ECO:0000256" key="6">
    <source>
        <dbReference type="SAM" id="MobiDB-lite"/>
    </source>
</evidence>
<evidence type="ECO:0000256" key="2">
    <source>
        <dbReference type="ARBA" id="ARBA00022737"/>
    </source>
</evidence>
<name>A0A913YXJ2_EXADI</name>
<dbReference type="OrthoDB" id="27341at2759"/>
<dbReference type="InterPro" id="IPR013098">
    <property type="entry name" value="Ig_I-set"/>
</dbReference>
<dbReference type="PANTHER" id="PTHR12231:SF253">
    <property type="entry name" value="DPR-INTERACTING PROTEIN ETA, ISOFORM B-RELATED"/>
    <property type="match status" value="1"/>
</dbReference>
<reference evidence="11" key="1">
    <citation type="submission" date="2022-11" db="UniProtKB">
        <authorList>
            <consortium name="EnsemblMetazoa"/>
        </authorList>
    </citation>
    <scope>IDENTIFICATION</scope>
</reference>
<feature type="domain" description="Sushi" evidence="9">
    <location>
        <begin position="526"/>
        <end position="587"/>
    </location>
</feature>
<keyword evidence="7" id="KW-0812">Transmembrane</keyword>
<dbReference type="Pfam" id="PF01391">
    <property type="entry name" value="Collagen"/>
    <property type="match status" value="1"/>
</dbReference>
<evidence type="ECO:0000313" key="12">
    <source>
        <dbReference type="Proteomes" id="UP000887567"/>
    </source>
</evidence>
<feature type="domain" description="Sushi" evidence="9">
    <location>
        <begin position="466"/>
        <end position="523"/>
    </location>
</feature>
<organism evidence="11 12">
    <name type="scientific">Exaiptasia diaphana</name>
    <name type="common">Tropical sea anemone</name>
    <name type="synonym">Aiptasia pulchella</name>
    <dbReference type="NCBI Taxonomy" id="2652724"/>
    <lineage>
        <taxon>Eukaryota</taxon>
        <taxon>Metazoa</taxon>
        <taxon>Cnidaria</taxon>
        <taxon>Anthozoa</taxon>
        <taxon>Hexacorallia</taxon>
        <taxon>Actiniaria</taxon>
        <taxon>Aiptasiidae</taxon>
        <taxon>Exaiptasia</taxon>
    </lineage>
</organism>
<feature type="compositionally biased region" description="Low complexity" evidence="6">
    <location>
        <begin position="112"/>
        <end position="124"/>
    </location>
</feature>
<feature type="transmembrane region" description="Helical" evidence="7">
    <location>
        <begin position="31"/>
        <end position="53"/>
    </location>
</feature>
<evidence type="ECO:0000259" key="8">
    <source>
        <dbReference type="PROSITE" id="PS50835"/>
    </source>
</evidence>
<dbReference type="Proteomes" id="UP000887567">
    <property type="component" value="Unplaced"/>
</dbReference>
<dbReference type="InterPro" id="IPR051170">
    <property type="entry name" value="Neural/epithelial_adhesion"/>
</dbReference>
<feature type="domain" description="Ig-like" evidence="8">
    <location>
        <begin position="373"/>
        <end position="464"/>
    </location>
</feature>
<dbReference type="InterPro" id="IPR036179">
    <property type="entry name" value="Ig-like_dom_sf"/>
</dbReference>
<keyword evidence="1" id="KW-0732">Signal</keyword>
<dbReference type="Gene3D" id="2.60.40.10">
    <property type="entry name" value="Immunoglobulins"/>
    <property type="match status" value="3"/>
</dbReference>
<feature type="disulfide bond" evidence="5">
    <location>
        <begin position="494"/>
        <end position="521"/>
    </location>
</feature>
<feature type="domain" description="TLDc" evidence="10">
    <location>
        <begin position="593"/>
        <end position="749"/>
    </location>
</feature>
<dbReference type="CDD" id="cd00033">
    <property type="entry name" value="CCP"/>
    <property type="match status" value="2"/>
</dbReference>
<keyword evidence="7" id="KW-1133">Transmembrane helix</keyword>
<evidence type="ECO:0000256" key="3">
    <source>
        <dbReference type="ARBA" id="ARBA00023157"/>
    </source>
</evidence>
<dbReference type="SMART" id="SM00584">
    <property type="entry name" value="TLDc"/>
    <property type="match status" value="1"/>
</dbReference>
<evidence type="ECO:0000256" key="7">
    <source>
        <dbReference type="SAM" id="Phobius"/>
    </source>
</evidence>
<dbReference type="InterPro" id="IPR000436">
    <property type="entry name" value="Sushi_SCR_CCP_dom"/>
</dbReference>
<dbReference type="PROSITE" id="PS50835">
    <property type="entry name" value="IG_LIKE"/>
    <property type="match status" value="3"/>
</dbReference>
<dbReference type="CDD" id="cd00096">
    <property type="entry name" value="Ig"/>
    <property type="match status" value="1"/>
</dbReference>
<dbReference type="KEGG" id="epa:110251681"/>
<sequence>MTSTLIIINKICTFWHIHKVMEGSGKSKTNCILQLGVLLNLALTILSVGYLAYRVHTLDERIVRCEQIKKTESDVDVHKNRLPRAANNGSRDPTSACTKCRDICTQIFSSGSSKKLKSSKGTSKQVCVRGPPGAPGPQGPKGPSGHRGRRGRRGFRGSPGIQGPPGLPGPQGPRGVPGRTPSGKASSIIYSLALPKITKRPPSVLVTKEGDNVVIPSKASGFPKPKISWYKDNKKVDDRFYATGALRISNVKFEDHGVYLLKAKNFIGQATAKMKLVVNVPPRFVVRPPVYVAGYENWNTTMQCIIFGFPAPRIEWKRALQAMSKERHIISGNRLVIKNTRKDDKGPYMCKGINDHGNVFSMVVLTVHPVIAPAIVKSSAKNVTVYKILSRVKLNCSANGSPLPKIEWSKDGRPLSINTTVRQTNKETIGELVIDPFMPEDQGQYKCFFRNYENGTAETTIQVSLMSCGDPGKLLHGFCTGNEFWAGNMVFYTCDPGYYLVGASNRLCLENGAWSNSIPSCRRLCPEMVPPENGYMVGDFLANNSLTFKCKAGYWILGTSEFLCDSNTGHWKDLKGNFTTEKPQCKRHTLHSNILKNREDYYDLMREWLAPVTNMPINWVPCYQSRVHGWSSSTFHSYCDGKGPTITIIKVDKYIFGGYTDVSWHSIGSYSTSVNSFLFSFVNKDNVKPFKMKVFRSQYAIRGVSSYGPTFGGGHDIYISDDAASNTNSYANLGYSYFSFIKMKGYKYGSTTAKTFLAGSYQFQPDEVEVFWEGSEEL</sequence>
<dbReference type="SUPFAM" id="SSF57535">
    <property type="entry name" value="Complement control module/SCR domain"/>
    <property type="match status" value="2"/>
</dbReference>
<evidence type="ECO:0000256" key="4">
    <source>
        <dbReference type="ARBA" id="ARBA00023319"/>
    </source>
</evidence>
<dbReference type="RefSeq" id="XP_028518806.1">
    <property type="nucleotide sequence ID" value="XM_028663005.1"/>
</dbReference>
<dbReference type="EnsemblMetazoa" id="XM_028663005.1">
    <property type="protein sequence ID" value="XP_028518806.1"/>
    <property type="gene ID" value="LOC110251681"/>
</dbReference>
<dbReference type="SMART" id="SM00032">
    <property type="entry name" value="CCP"/>
    <property type="match status" value="2"/>
</dbReference>
<keyword evidence="5" id="KW-0768">Sushi</keyword>
<dbReference type="InterPro" id="IPR007110">
    <property type="entry name" value="Ig-like_dom"/>
</dbReference>
<feature type="compositionally biased region" description="Basic residues" evidence="6">
    <location>
        <begin position="144"/>
        <end position="155"/>
    </location>
</feature>
<comment type="caution">
    <text evidence="5">Lacks conserved residue(s) required for the propagation of feature annotation.</text>
</comment>
<dbReference type="InterPro" id="IPR003598">
    <property type="entry name" value="Ig_sub2"/>
</dbReference>
<dbReference type="Pfam" id="PF07534">
    <property type="entry name" value="TLD"/>
    <property type="match status" value="1"/>
</dbReference>
<dbReference type="InterPro" id="IPR006571">
    <property type="entry name" value="TLDc_dom"/>
</dbReference>
<dbReference type="InterPro" id="IPR003599">
    <property type="entry name" value="Ig_sub"/>
</dbReference>
<feature type="region of interest" description="Disordered" evidence="6">
    <location>
        <begin position="112"/>
        <end position="183"/>
    </location>
</feature>
<evidence type="ECO:0000259" key="9">
    <source>
        <dbReference type="PROSITE" id="PS50923"/>
    </source>
</evidence>
<dbReference type="GeneID" id="110251681"/>
<dbReference type="PROSITE" id="PS50923">
    <property type="entry name" value="SUSHI"/>
    <property type="match status" value="2"/>
</dbReference>
<dbReference type="InterPro" id="IPR008160">
    <property type="entry name" value="Collagen"/>
</dbReference>
<evidence type="ECO:0000256" key="5">
    <source>
        <dbReference type="PROSITE-ProRule" id="PRU00302"/>
    </source>
</evidence>
<dbReference type="SUPFAM" id="SSF48726">
    <property type="entry name" value="Immunoglobulin"/>
    <property type="match status" value="3"/>
</dbReference>
<dbReference type="PANTHER" id="PTHR12231">
    <property type="entry name" value="CTX-RELATED TYPE I TRANSMEMBRANE PROTEIN"/>
    <property type="match status" value="1"/>
</dbReference>
<keyword evidence="7" id="KW-0472">Membrane</keyword>
<feature type="domain" description="Ig-like" evidence="8">
    <location>
        <begin position="195"/>
        <end position="279"/>
    </location>
</feature>
<dbReference type="Pfam" id="PF00084">
    <property type="entry name" value="Sushi"/>
    <property type="match status" value="1"/>
</dbReference>
<dbReference type="SMART" id="SM00408">
    <property type="entry name" value="IGc2"/>
    <property type="match status" value="3"/>
</dbReference>
<dbReference type="AlphaFoldDB" id="A0A913YXJ2"/>
<keyword evidence="12" id="KW-1185">Reference proteome</keyword>
<accession>A0A913YXJ2</accession>
<dbReference type="PROSITE" id="PS51886">
    <property type="entry name" value="TLDC"/>
    <property type="match status" value="1"/>
</dbReference>
<keyword evidence="2" id="KW-0677">Repeat</keyword>
<feature type="domain" description="Ig-like" evidence="8">
    <location>
        <begin position="282"/>
        <end position="366"/>
    </location>
</feature>
<dbReference type="Pfam" id="PF07679">
    <property type="entry name" value="I-set"/>
    <property type="match status" value="3"/>
</dbReference>
<keyword evidence="3 5" id="KW-1015">Disulfide bond</keyword>
<dbReference type="InterPro" id="IPR035976">
    <property type="entry name" value="Sushi/SCR/CCP_sf"/>
</dbReference>
<dbReference type="Gene3D" id="2.10.70.10">
    <property type="entry name" value="Complement Module, domain 1"/>
    <property type="match status" value="2"/>
</dbReference>
<dbReference type="SMART" id="SM00409">
    <property type="entry name" value="IG"/>
    <property type="match status" value="3"/>
</dbReference>
<proteinExistence type="predicted"/>
<protein>
    <submittedName>
        <fullName evidence="11">Uncharacterized protein</fullName>
    </submittedName>
</protein>
<dbReference type="InterPro" id="IPR013783">
    <property type="entry name" value="Ig-like_fold"/>
</dbReference>
<keyword evidence="4" id="KW-0393">Immunoglobulin domain</keyword>
<evidence type="ECO:0000256" key="1">
    <source>
        <dbReference type="ARBA" id="ARBA00022729"/>
    </source>
</evidence>
<evidence type="ECO:0000259" key="10">
    <source>
        <dbReference type="PROSITE" id="PS51886"/>
    </source>
</evidence>
<dbReference type="FunFam" id="2.60.40.10:FF:000032">
    <property type="entry name" value="palladin isoform X1"/>
    <property type="match status" value="1"/>
</dbReference>